<comment type="caution">
    <text evidence="3">The sequence shown here is derived from an EMBL/GenBank/DDBJ whole genome shotgun (WGS) entry which is preliminary data.</text>
</comment>
<dbReference type="AlphaFoldDB" id="A0A9Q1JW24"/>
<keyword evidence="1" id="KW-0862">Zinc</keyword>
<dbReference type="Pfam" id="PF04434">
    <property type="entry name" value="SWIM"/>
    <property type="match status" value="1"/>
</dbReference>
<dbReference type="Proteomes" id="UP001153076">
    <property type="component" value="Unassembled WGS sequence"/>
</dbReference>
<keyword evidence="4" id="KW-1185">Reference proteome</keyword>
<keyword evidence="1" id="KW-0863">Zinc-finger</keyword>
<evidence type="ECO:0000313" key="4">
    <source>
        <dbReference type="Proteomes" id="UP001153076"/>
    </source>
</evidence>
<reference evidence="3" key="1">
    <citation type="submission" date="2022-04" db="EMBL/GenBank/DDBJ databases">
        <title>Carnegiea gigantea Genome sequencing and assembly v2.</title>
        <authorList>
            <person name="Copetti D."/>
            <person name="Sanderson M.J."/>
            <person name="Burquez A."/>
            <person name="Wojciechowski M.F."/>
        </authorList>
    </citation>
    <scope>NUCLEOTIDE SEQUENCE</scope>
    <source>
        <strain evidence="3">SGP5-SGP5p</strain>
        <tissue evidence="3">Aerial part</tissue>
    </source>
</reference>
<evidence type="ECO:0000259" key="2">
    <source>
        <dbReference type="PROSITE" id="PS50966"/>
    </source>
</evidence>
<sequence length="465" mass="52761">MNGRKTCLMTSWELCLRMMEKYDYSNNRWLLNLYTLPEKWCPAFSKQFFSGGVLSSQRSETTNRSLKRRLRATADLCDFCNIFCDVVSEWRSKENGEDHRCSKGNVEMAFPSVNILKHAMSVYTAEAFLMFEKQFIDGAAYNFKTIESSSHDMSFEVWGIRFAQESHAEDSFEFRHIVNFNKDEGVLKCSCKMFTEIGILCSHCLRVLHACCVEHIPDRYIINRWCKGIKDSHSLELESLAGEDNVGCSSVWKKQMLRKMNSIITASQMNKAARAHCEKAFLDLKQLVEFDIGSIHCDGDGNAKVSDSSPNVLNPLGSRQKGVKNKRFKSIVERKCDEVKQRKSKNLSKNNVGSSTAPSQVNFLNSIHVVKNGTCVSDAHPHFGISHSQMLHQHVTLPTFNYLSLVSHGQNHLGEGSFESPSSHPTYYFHSLDSSSVFMPVMMPPVLQQLQSDVIHGNDSHTDKH</sequence>
<dbReference type="EMBL" id="JAKOGI010000638">
    <property type="protein sequence ID" value="KAJ8432082.1"/>
    <property type="molecule type" value="Genomic_DNA"/>
</dbReference>
<dbReference type="PANTHER" id="PTHR47718:SF17">
    <property type="entry name" value="PROTEIN FAR1-RELATED SEQUENCE 5-LIKE"/>
    <property type="match status" value="1"/>
</dbReference>
<dbReference type="InterPro" id="IPR007527">
    <property type="entry name" value="Znf_SWIM"/>
</dbReference>
<evidence type="ECO:0000256" key="1">
    <source>
        <dbReference type="PROSITE-ProRule" id="PRU00325"/>
    </source>
</evidence>
<name>A0A9Q1JW24_9CARY</name>
<protein>
    <recommendedName>
        <fullName evidence="2">SWIM-type domain-containing protein</fullName>
    </recommendedName>
</protein>
<dbReference type="GO" id="GO:0008270">
    <property type="term" value="F:zinc ion binding"/>
    <property type="evidence" value="ECO:0007669"/>
    <property type="project" value="UniProtKB-KW"/>
</dbReference>
<evidence type="ECO:0000313" key="3">
    <source>
        <dbReference type="EMBL" id="KAJ8432082.1"/>
    </source>
</evidence>
<proteinExistence type="predicted"/>
<keyword evidence="1" id="KW-0479">Metal-binding</keyword>
<dbReference type="PROSITE" id="PS50966">
    <property type="entry name" value="ZF_SWIM"/>
    <property type="match status" value="1"/>
</dbReference>
<feature type="domain" description="SWIM-type" evidence="2">
    <location>
        <begin position="174"/>
        <end position="212"/>
    </location>
</feature>
<dbReference type="PANTHER" id="PTHR47718">
    <property type="entry name" value="OS01G0519700 PROTEIN"/>
    <property type="match status" value="1"/>
</dbReference>
<gene>
    <name evidence="3" type="ORF">Cgig2_024692</name>
</gene>
<accession>A0A9Q1JW24</accession>
<organism evidence="3 4">
    <name type="scientific">Carnegiea gigantea</name>
    <dbReference type="NCBI Taxonomy" id="171969"/>
    <lineage>
        <taxon>Eukaryota</taxon>
        <taxon>Viridiplantae</taxon>
        <taxon>Streptophyta</taxon>
        <taxon>Embryophyta</taxon>
        <taxon>Tracheophyta</taxon>
        <taxon>Spermatophyta</taxon>
        <taxon>Magnoliopsida</taxon>
        <taxon>eudicotyledons</taxon>
        <taxon>Gunneridae</taxon>
        <taxon>Pentapetalae</taxon>
        <taxon>Caryophyllales</taxon>
        <taxon>Cactineae</taxon>
        <taxon>Cactaceae</taxon>
        <taxon>Cactoideae</taxon>
        <taxon>Echinocereeae</taxon>
        <taxon>Carnegiea</taxon>
    </lineage>
</organism>
<dbReference type="OrthoDB" id="2402896at2759"/>